<comment type="caution">
    <text evidence="2">The sequence shown here is derived from an EMBL/GenBank/DDBJ whole genome shotgun (WGS) entry which is preliminary data.</text>
</comment>
<evidence type="ECO:0000313" key="3">
    <source>
        <dbReference type="Proteomes" id="UP001162060"/>
    </source>
</evidence>
<name>A0AAV1T8Q5_9STRA</name>
<feature type="region of interest" description="Disordered" evidence="1">
    <location>
        <begin position="1"/>
        <end position="36"/>
    </location>
</feature>
<dbReference type="EMBL" id="CAKLBY020000033">
    <property type="protein sequence ID" value="CAK7907794.1"/>
    <property type="molecule type" value="Genomic_DNA"/>
</dbReference>
<evidence type="ECO:0000313" key="2">
    <source>
        <dbReference type="EMBL" id="CAK7907794.1"/>
    </source>
</evidence>
<dbReference type="AlphaFoldDB" id="A0AAV1T8Q5"/>
<organism evidence="2 3">
    <name type="scientific">Peronospora matthiolae</name>
    <dbReference type="NCBI Taxonomy" id="2874970"/>
    <lineage>
        <taxon>Eukaryota</taxon>
        <taxon>Sar</taxon>
        <taxon>Stramenopiles</taxon>
        <taxon>Oomycota</taxon>
        <taxon>Peronosporomycetes</taxon>
        <taxon>Peronosporales</taxon>
        <taxon>Peronosporaceae</taxon>
        <taxon>Peronospora</taxon>
    </lineage>
</organism>
<reference evidence="2" key="1">
    <citation type="submission" date="2024-01" db="EMBL/GenBank/DDBJ databases">
        <authorList>
            <person name="Webb A."/>
        </authorList>
    </citation>
    <scope>NUCLEOTIDE SEQUENCE</scope>
    <source>
        <strain evidence="2">Pm1</strain>
    </source>
</reference>
<sequence>MLERVRNPESQVLGHAQTETQPRPMSLARREREGRPMSLCVRGRIQPVKRSWTTHLEPPDVKRRLKSQ</sequence>
<proteinExistence type="predicted"/>
<gene>
    <name evidence="2" type="ORF">PM001_LOCUS3605</name>
</gene>
<evidence type="ECO:0000256" key="1">
    <source>
        <dbReference type="SAM" id="MobiDB-lite"/>
    </source>
</evidence>
<protein>
    <submittedName>
        <fullName evidence="2">Uncharacterized protein</fullName>
    </submittedName>
</protein>
<accession>A0AAV1T8Q5</accession>
<dbReference type="Proteomes" id="UP001162060">
    <property type="component" value="Unassembled WGS sequence"/>
</dbReference>